<evidence type="ECO:0000256" key="5">
    <source>
        <dbReference type="ARBA" id="ARBA00022603"/>
    </source>
</evidence>
<keyword evidence="8 12" id="KW-0479">Metal-binding</keyword>
<feature type="binding site" evidence="12">
    <location>
        <position position="654"/>
    </location>
    <ligand>
        <name>Zn(2+)</name>
        <dbReference type="ChEBI" id="CHEBI:29105"/>
        <label>1</label>
        <note>catalytic</note>
    </ligand>
</feature>
<proteinExistence type="inferred from homology"/>
<feature type="binding site" evidence="12">
    <location>
        <position position="656"/>
    </location>
    <ligand>
        <name>Zn(2+)</name>
        <dbReference type="ChEBI" id="CHEBI:29105"/>
        <label>1</label>
        <note>catalytic</note>
    </ligand>
</feature>
<feature type="active site" description="Proton donor" evidence="13">
    <location>
        <position position="710"/>
    </location>
</feature>
<keyword evidence="5" id="KW-0489">Methyltransferase</keyword>
<gene>
    <name evidence="16" type="ORF">BCV69DRAFT_284907</name>
</gene>
<dbReference type="GO" id="GO:0032259">
    <property type="term" value="P:methylation"/>
    <property type="evidence" value="ECO:0007669"/>
    <property type="project" value="UniProtKB-KW"/>
</dbReference>
<dbReference type="EC" id="2.1.1.14" evidence="4"/>
<dbReference type="GO" id="GO:0003871">
    <property type="term" value="F:5-methyltetrahydropteroyltriglutamate-homocysteine S-methyltransferase activity"/>
    <property type="evidence" value="ECO:0007669"/>
    <property type="project" value="UniProtKB-EC"/>
</dbReference>
<dbReference type="CDD" id="cd03311">
    <property type="entry name" value="CIMS_C_terminal_like"/>
    <property type="match status" value="1"/>
</dbReference>
<dbReference type="EMBL" id="KZ819335">
    <property type="protein sequence ID" value="PWN18599.1"/>
    <property type="molecule type" value="Genomic_DNA"/>
</dbReference>
<evidence type="ECO:0000313" key="16">
    <source>
        <dbReference type="EMBL" id="PWN18599.1"/>
    </source>
</evidence>
<feature type="binding site" evidence="11">
    <location>
        <position position="574"/>
    </location>
    <ligand>
        <name>5-methyltetrahydropteroyltri-L-glutamate</name>
        <dbReference type="ChEBI" id="CHEBI:58207"/>
    </ligand>
</feature>
<dbReference type="UniPathway" id="UPA00051">
    <property type="reaction ID" value="UER00082"/>
</dbReference>
<feature type="binding site" evidence="12">
    <location>
        <position position="678"/>
    </location>
    <ligand>
        <name>Zn(2+)</name>
        <dbReference type="ChEBI" id="CHEBI:29105"/>
        <label>1</label>
        <note>catalytic</note>
    </ligand>
</feature>
<feature type="binding site" evidence="11">
    <location>
        <position position="612"/>
    </location>
    <ligand>
        <name>L-homocysteine</name>
        <dbReference type="ChEBI" id="CHEBI:58199"/>
    </ligand>
</feature>
<evidence type="ECO:0000256" key="11">
    <source>
        <dbReference type="PIRSR" id="PIRSR000382-1"/>
    </source>
</evidence>
<sequence>MAASSVLGFPRIGPQREVKKALEAYWSDKIQADELLKVAKQQRLHTYEIIKSQGVDVIPTGTFTLYDHILDFSNTFNIIPSAYAKSGLSPLDTFFAMARGHQKGGVDLPANEMRKWFNSNYHYLVPELHESLEFKLNNTKPVDDFVEAKEAGYNARPVLVGPITLLWLGKASREAKNPNLDTVSLLEKLAPVYVELLKKLAAAGADWVQIDEPVLCMDDGAKYASQFKSTYELFASQVPEIKTLLTTYFGRVDDNVNFVKDLPIAGFHVDVYSAPNALNNVVSAFANKDTVLSLGLVSGRNIWKNDLAASLKIAKDVVAQLGNKAERVQIATSSSLLHTPYTIKNEKKLSAEVLDWFSFATEKCGEVATLAAALRDPSTAADRLEVNERSIKARRDFEKNSNSAVRDRVAAIKPEDLNRKSPFAVRREVQRKRLNLPALPTTTIGSFPQTKEIRSQRARFNKGEIDQAQYEKFLENEIADVVKRQEALGLDVLVHGEPERNDMVQYFGELLDGFEFTQNGWVQSFGSRYVRPPIVVSDVSRPQPMTVRWSQYAQSLTKKVMKGMLTGPVTILNWSFPRDDISRDLQSKQIALALRDEVCDLEKAGIVSVQIDEPALREGLPLRKSDWDSYLTWAVDSFRLSAAGVSDEMNTASHFCYSSFEDCIAAVFALDADMISIENSKSDEKLLKVFTGDKKDEGVNDIGPGVFDIHSPRVAPEQEQFEKIKRIVEVVGFDKVWINPDCGLKTRTWEECTAQLEAMMAATQRARKELA</sequence>
<keyword evidence="6" id="KW-0028">Amino-acid biosynthesis</keyword>
<comment type="function">
    <text evidence="1">Catalyzes the transfer of a methyl group from 5-methyltetrahydrofolate to homocysteine resulting in methionine formation.</text>
</comment>
<evidence type="ECO:0000256" key="8">
    <source>
        <dbReference type="ARBA" id="ARBA00022723"/>
    </source>
</evidence>
<dbReference type="OrthoDB" id="1053771at2759"/>
<dbReference type="InterPro" id="IPR002629">
    <property type="entry name" value="Met_Synth_C/arc"/>
</dbReference>
<keyword evidence="10" id="KW-0486">Methionine biosynthesis</keyword>
<dbReference type="GeneID" id="37014947"/>
<feature type="domain" description="Cobalamin-independent methionine synthase MetE C-terminal/archaeal" evidence="14">
    <location>
        <begin position="439"/>
        <end position="764"/>
    </location>
</feature>
<dbReference type="Pfam" id="PF08267">
    <property type="entry name" value="Meth_synt_1"/>
    <property type="match status" value="1"/>
</dbReference>
<feature type="binding site" evidence="11">
    <location>
        <position position="19"/>
    </location>
    <ligand>
        <name>5-methyltetrahydropteroyltri-L-glutamate</name>
        <dbReference type="ChEBI" id="CHEBI:58207"/>
    </ligand>
</feature>
<feature type="binding site" evidence="11">
    <location>
        <begin position="444"/>
        <end position="446"/>
    </location>
    <ligand>
        <name>L-homocysteine</name>
        <dbReference type="ChEBI" id="CHEBI:58199"/>
    </ligand>
</feature>
<keyword evidence="17" id="KW-1185">Reference proteome</keyword>
<dbReference type="CDD" id="cd03312">
    <property type="entry name" value="CIMS_N_terminal_like"/>
    <property type="match status" value="1"/>
</dbReference>
<dbReference type="AlphaFoldDB" id="A0A316TZF0"/>
<evidence type="ECO:0000256" key="12">
    <source>
        <dbReference type="PIRSR" id="PIRSR000382-2"/>
    </source>
</evidence>
<feature type="binding site" evidence="11">
    <location>
        <position position="612"/>
    </location>
    <ligand>
        <name>L-methionine</name>
        <dbReference type="ChEBI" id="CHEBI:57844"/>
    </ligand>
</feature>
<dbReference type="PIRSF" id="PIRSF000382">
    <property type="entry name" value="MeTrfase_B12_ind"/>
    <property type="match status" value="1"/>
</dbReference>
<dbReference type="STRING" id="1684307.A0A316TZF0"/>
<reference evidence="16 17" key="1">
    <citation type="journal article" date="2018" name="Mol. Biol. Evol.">
        <title>Broad Genomic Sampling Reveals a Smut Pathogenic Ancestry of the Fungal Clade Ustilaginomycotina.</title>
        <authorList>
            <person name="Kijpornyongpan T."/>
            <person name="Mondo S.J."/>
            <person name="Barry K."/>
            <person name="Sandor L."/>
            <person name="Lee J."/>
            <person name="Lipzen A."/>
            <person name="Pangilinan J."/>
            <person name="LaButti K."/>
            <person name="Hainaut M."/>
            <person name="Henrissat B."/>
            <person name="Grigoriev I.V."/>
            <person name="Spatafora J.W."/>
            <person name="Aime M.C."/>
        </authorList>
    </citation>
    <scope>NUCLEOTIDE SEQUENCE [LARGE SCALE GENOMIC DNA]</scope>
    <source>
        <strain evidence="16 17">MCA 4718</strain>
    </source>
</reference>
<comment type="similarity">
    <text evidence="3">Belongs to the vitamin-B12 independent methionine synthase family.</text>
</comment>
<comment type="cofactor">
    <cofactor evidence="12">
        <name>Zn(2+)</name>
        <dbReference type="ChEBI" id="CHEBI:29105"/>
    </cofactor>
    <text evidence="12">Binds 2 Zn(2+) ions per subunit.</text>
</comment>
<dbReference type="SUPFAM" id="SSF51726">
    <property type="entry name" value="UROD/MetE-like"/>
    <property type="match status" value="2"/>
</dbReference>
<evidence type="ECO:0000256" key="3">
    <source>
        <dbReference type="ARBA" id="ARBA00009553"/>
    </source>
</evidence>
<accession>A0A316TZF0</accession>
<dbReference type="Pfam" id="PF01717">
    <property type="entry name" value="Meth_synt_2"/>
    <property type="match status" value="1"/>
</dbReference>
<evidence type="ECO:0000256" key="6">
    <source>
        <dbReference type="ARBA" id="ARBA00022605"/>
    </source>
</evidence>
<keyword evidence="7" id="KW-0808">Transferase</keyword>
<dbReference type="HAMAP" id="MF_00172">
    <property type="entry name" value="Meth_synth"/>
    <property type="match status" value="1"/>
</dbReference>
<feature type="binding site" evidence="11">
    <location>
        <begin position="444"/>
        <end position="446"/>
    </location>
    <ligand>
        <name>L-methionine</name>
        <dbReference type="ChEBI" id="CHEBI:57844"/>
    </ligand>
</feature>
<evidence type="ECO:0000256" key="2">
    <source>
        <dbReference type="ARBA" id="ARBA00004681"/>
    </source>
</evidence>
<feature type="binding site" evidence="11">
    <location>
        <position position="120"/>
    </location>
    <ligand>
        <name>5-methyltetrahydropteroyltri-L-glutamate</name>
        <dbReference type="ChEBI" id="CHEBI:58207"/>
    </ligand>
</feature>
<feature type="binding site" evidence="12">
    <location>
        <position position="742"/>
    </location>
    <ligand>
        <name>Zn(2+)</name>
        <dbReference type="ChEBI" id="CHEBI:29105"/>
        <label>1</label>
        <note>catalytic</note>
    </ligand>
</feature>
<dbReference type="GO" id="GO:0009086">
    <property type="term" value="P:methionine biosynthetic process"/>
    <property type="evidence" value="ECO:0007669"/>
    <property type="project" value="UniProtKB-KW"/>
</dbReference>
<organism evidence="16 17">
    <name type="scientific">Pseudomicrostroma glucosiphilum</name>
    <dbReference type="NCBI Taxonomy" id="1684307"/>
    <lineage>
        <taxon>Eukaryota</taxon>
        <taxon>Fungi</taxon>
        <taxon>Dikarya</taxon>
        <taxon>Basidiomycota</taxon>
        <taxon>Ustilaginomycotina</taxon>
        <taxon>Exobasidiomycetes</taxon>
        <taxon>Microstromatales</taxon>
        <taxon>Microstromatales incertae sedis</taxon>
        <taxon>Pseudomicrostroma</taxon>
    </lineage>
</organism>
<dbReference type="InterPro" id="IPR013215">
    <property type="entry name" value="Cbl-indep_Met_Synth_N"/>
</dbReference>
<dbReference type="PANTHER" id="PTHR30519">
    <property type="entry name" value="5-METHYLTETRAHYDROPTEROYLTRIGLUTAMATE--HOMOCYSTEINE METHYLTRANSFERASE"/>
    <property type="match status" value="1"/>
</dbReference>
<evidence type="ECO:0000313" key="17">
    <source>
        <dbReference type="Proteomes" id="UP000245942"/>
    </source>
</evidence>
<evidence type="ECO:0000259" key="15">
    <source>
        <dbReference type="Pfam" id="PF08267"/>
    </source>
</evidence>
<evidence type="ECO:0000256" key="4">
    <source>
        <dbReference type="ARBA" id="ARBA00012034"/>
    </source>
</evidence>
<dbReference type="NCBIfam" id="NF003556">
    <property type="entry name" value="PRK05222.1"/>
    <property type="match status" value="1"/>
</dbReference>
<dbReference type="InterPro" id="IPR006276">
    <property type="entry name" value="Cobalamin-indep_Met_synthase"/>
</dbReference>
<comment type="pathway">
    <text evidence="2">Amino-acid biosynthesis; L-methionine biosynthesis via de novo pathway; L-methionine from L-homocysteine (MetE route): step 1/1.</text>
</comment>
<protein>
    <recommendedName>
        <fullName evidence="4">5-methyltetrahydropteroyltriglutamate--homocysteine S-methyltransferase</fullName>
        <ecNumber evidence="4">2.1.1.14</ecNumber>
    </recommendedName>
</protein>
<feature type="binding site" evidence="11">
    <location>
        <position position="497"/>
    </location>
    <ligand>
        <name>L-methionine</name>
        <dbReference type="ChEBI" id="CHEBI:57844"/>
    </ligand>
</feature>
<dbReference type="Gene3D" id="3.20.20.210">
    <property type="match status" value="2"/>
</dbReference>
<evidence type="ECO:0000256" key="13">
    <source>
        <dbReference type="PIRSR" id="PIRSR000382-3"/>
    </source>
</evidence>
<dbReference type="Proteomes" id="UP000245942">
    <property type="component" value="Unassembled WGS sequence"/>
</dbReference>
<evidence type="ECO:0000256" key="9">
    <source>
        <dbReference type="ARBA" id="ARBA00022833"/>
    </source>
</evidence>
<name>A0A316TZF0_9BASI</name>
<dbReference type="InterPro" id="IPR038071">
    <property type="entry name" value="UROD/MetE-like_sf"/>
</dbReference>
<evidence type="ECO:0000256" key="1">
    <source>
        <dbReference type="ARBA" id="ARBA00002777"/>
    </source>
</evidence>
<evidence type="ECO:0000256" key="7">
    <source>
        <dbReference type="ARBA" id="ARBA00022679"/>
    </source>
</evidence>
<evidence type="ECO:0000259" key="14">
    <source>
        <dbReference type="Pfam" id="PF01717"/>
    </source>
</evidence>
<dbReference type="NCBIfam" id="TIGR01371">
    <property type="entry name" value="met_syn_B12ind"/>
    <property type="match status" value="1"/>
</dbReference>
<dbReference type="RefSeq" id="XP_025345759.1">
    <property type="nucleotide sequence ID" value="XM_025493213.1"/>
</dbReference>
<keyword evidence="9 12" id="KW-0862">Zinc</keyword>
<evidence type="ECO:0000256" key="10">
    <source>
        <dbReference type="ARBA" id="ARBA00023167"/>
    </source>
</evidence>
<feature type="domain" description="Cobalamin-independent methionine synthase MetE N-terminal" evidence="15">
    <location>
        <begin position="4"/>
        <end position="319"/>
    </location>
</feature>
<dbReference type="GO" id="GO:0008270">
    <property type="term" value="F:zinc ion binding"/>
    <property type="evidence" value="ECO:0007669"/>
    <property type="project" value="InterPro"/>
</dbReference>